<dbReference type="Pfam" id="PF24894">
    <property type="entry name" value="Hexapep_GlmU"/>
    <property type="match status" value="1"/>
</dbReference>
<dbReference type="Proteomes" id="UP000235658">
    <property type="component" value="Unassembled WGS sequence"/>
</dbReference>
<evidence type="ECO:0000313" key="4">
    <source>
        <dbReference type="EMBL" id="PMC82507.1"/>
    </source>
</evidence>
<evidence type="ECO:0000259" key="3">
    <source>
        <dbReference type="Pfam" id="PF24894"/>
    </source>
</evidence>
<evidence type="ECO:0000313" key="5">
    <source>
        <dbReference type="Proteomes" id="UP000235658"/>
    </source>
</evidence>
<dbReference type="SUPFAM" id="SSF51161">
    <property type="entry name" value="Trimeric LpxA-like enzymes"/>
    <property type="match status" value="1"/>
</dbReference>
<dbReference type="Gene3D" id="2.160.10.10">
    <property type="entry name" value="Hexapeptide repeat proteins"/>
    <property type="match status" value="1"/>
</dbReference>
<dbReference type="InterPro" id="IPR011004">
    <property type="entry name" value="Trimer_LpxA-like_sf"/>
</dbReference>
<dbReference type="AlphaFoldDB" id="A0A2N6UL22"/>
<dbReference type="InterPro" id="IPR011832">
    <property type="entry name" value="GlgDAde_trans"/>
</dbReference>
<dbReference type="InterPro" id="IPR029044">
    <property type="entry name" value="Nucleotide-diphossugar_trans"/>
</dbReference>
<dbReference type="RefSeq" id="WP_102197560.1">
    <property type="nucleotide sequence ID" value="NZ_PNHP01000001.1"/>
</dbReference>
<feature type="domain" description="Glucose-1-phosphate adenylyltransferase/Bifunctional protein GlmU-like C-terminal hexapeptide" evidence="3">
    <location>
        <begin position="284"/>
        <end position="353"/>
    </location>
</feature>
<dbReference type="GeneID" id="84577931"/>
<gene>
    <name evidence="4" type="primary">glgD</name>
    <name evidence="4" type="ORF">CJ192_01905</name>
</gene>
<dbReference type="Gene3D" id="3.90.550.10">
    <property type="entry name" value="Spore Coat Polysaccharide Biosynthesis Protein SpsA, Chain A"/>
    <property type="match status" value="1"/>
</dbReference>
<evidence type="ECO:0000256" key="1">
    <source>
        <dbReference type="ARBA" id="ARBA00010443"/>
    </source>
</evidence>
<keyword evidence="4" id="KW-0808">Transferase</keyword>
<dbReference type="EMBL" id="PNHP01000001">
    <property type="protein sequence ID" value="PMC82507.1"/>
    <property type="molecule type" value="Genomic_DNA"/>
</dbReference>
<organism evidence="4 5">
    <name type="scientific">Anaerococcus hydrogenalis</name>
    <dbReference type="NCBI Taxonomy" id="33029"/>
    <lineage>
        <taxon>Bacteria</taxon>
        <taxon>Bacillati</taxon>
        <taxon>Bacillota</taxon>
        <taxon>Tissierellia</taxon>
        <taxon>Tissierellales</taxon>
        <taxon>Peptoniphilaceae</taxon>
        <taxon>Anaerococcus</taxon>
    </lineage>
</organism>
<dbReference type="NCBIfam" id="TIGR02092">
    <property type="entry name" value="glgD"/>
    <property type="match status" value="1"/>
</dbReference>
<name>A0A2N6UL22_9FIRM</name>
<accession>A0A2N6UL22</accession>
<sequence>MQNILALIYSSEFDEKNYDTLCKIRPDYMLPFGCRYRIIDFTLSNITNHNISSVILYGGEPLRSTLDHVGDGRNWELNRRSGGLMINPPVYNRSRLANEIETYYNTMKHFINNKRQYIYITNPMYISKVNITDAYEKMEEENLDALIFTQTKKDDYGYYLNRRIINTDEKGYPSSVGINLGLEEEINLFTGSLLIKKDVFMDLLRYSIEKNNATNILDALFKYPKNKSLGLYKSKESLRVIMDTLTYFEASLDLLDRDYFDEIFYKQGMVYTKSKDEPSTEYLRGSKVRNSLVANGAIIEGDIENSIIFRGVKVKKGAVIKNSIIFQNSEIGEGAILNHVITDKDTKVFEDVKLFGNRTHPYLTDKGEHIK</sequence>
<dbReference type="GO" id="GO:0008878">
    <property type="term" value="F:glucose-1-phosphate adenylyltransferase activity"/>
    <property type="evidence" value="ECO:0007669"/>
    <property type="project" value="InterPro"/>
</dbReference>
<dbReference type="CDD" id="cd04651">
    <property type="entry name" value="LbH_G1P_AT_C"/>
    <property type="match status" value="1"/>
</dbReference>
<proteinExistence type="inferred from homology"/>
<keyword evidence="2" id="KW-0320">Glycogen biosynthesis</keyword>
<dbReference type="PANTHER" id="PTHR43523">
    <property type="entry name" value="GLUCOSE-1-PHOSPHATE ADENYLYLTRANSFERASE-RELATED"/>
    <property type="match status" value="1"/>
</dbReference>
<dbReference type="PANTHER" id="PTHR43523:SF6">
    <property type="entry name" value="GLYCOGEN BIOSYNTHESIS PROTEIN GLGD"/>
    <property type="match status" value="1"/>
</dbReference>
<evidence type="ECO:0000256" key="2">
    <source>
        <dbReference type="ARBA" id="ARBA00023056"/>
    </source>
</evidence>
<dbReference type="InterPro" id="IPR011831">
    <property type="entry name" value="ADP-Glc_PPase"/>
</dbReference>
<reference evidence="4 5" key="1">
    <citation type="submission" date="2017-09" db="EMBL/GenBank/DDBJ databases">
        <title>Bacterial strain isolated from the female urinary microbiota.</title>
        <authorList>
            <person name="Thomas-White K."/>
            <person name="Kumar N."/>
            <person name="Forster S."/>
            <person name="Putonti C."/>
            <person name="Lawley T."/>
            <person name="Wolfe A.J."/>
        </authorList>
    </citation>
    <scope>NUCLEOTIDE SEQUENCE [LARGE SCALE GENOMIC DNA]</scope>
    <source>
        <strain evidence="4 5">UMB0204</strain>
    </source>
</reference>
<dbReference type="InterPro" id="IPR056818">
    <property type="entry name" value="GlmU/GlgC-like_hexapep"/>
</dbReference>
<protein>
    <submittedName>
        <fullName evidence="4">Glucose-1-phosphate adenylyltransferase subunit GlgD</fullName>
    </submittedName>
</protein>
<dbReference type="GO" id="GO:0005978">
    <property type="term" value="P:glycogen biosynthetic process"/>
    <property type="evidence" value="ECO:0007669"/>
    <property type="project" value="UniProtKB-KW"/>
</dbReference>
<comment type="similarity">
    <text evidence="1">Belongs to the bacterial/plant glucose-1-phosphate adenylyltransferase family.</text>
</comment>
<dbReference type="SUPFAM" id="SSF53448">
    <property type="entry name" value="Nucleotide-diphospho-sugar transferases"/>
    <property type="match status" value="1"/>
</dbReference>
<comment type="caution">
    <text evidence="4">The sequence shown here is derived from an EMBL/GenBank/DDBJ whole genome shotgun (WGS) entry which is preliminary data.</text>
</comment>
<keyword evidence="4" id="KW-0548">Nucleotidyltransferase</keyword>